<dbReference type="EMBL" id="NSJZ01000022">
    <property type="protein sequence ID" value="PAU96072.1"/>
    <property type="molecule type" value="Genomic_DNA"/>
</dbReference>
<dbReference type="SUPFAM" id="SSF158682">
    <property type="entry name" value="TerB-like"/>
    <property type="match status" value="1"/>
</dbReference>
<dbReference type="Gene3D" id="1.10.3680.10">
    <property type="entry name" value="TerB-like"/>
    <property type="match status" value="1"/>
</dbReference>
<sequence length="188" mass="20322">MDIMGWVFRTARNRDGRAHALEERAQEVGPGSVPVLVAVEAGLEVALGTKLLDGWLSNRRQVLVPHTLNFRALAPDASALLVEVMAAAAQADGEVDPREAQQLPLALERVGAGEAEARRLEAALAEPQHLGQLLARVEEAGLATHAYAAALLAINRRARVNRAFLDYVARRLGLPAEVAGSLERRYRT</sequence>
<accession>A0A2A2GH24</accession>
<evidence type="ECO:0000313" key="2">
    <source>
        <dbReference type="Proteomes" id="UP000218023"/>
    </source>
</evidence>
<dbReference type="AlphaFoldDB" id="A0A2A2GH24"/>
<dbReference type="InterPro" id="IPR029024">
    <property type="entry name" value="TerB-like"/>
</dbReference>
<proteinExistence type="predicted"/>
<keyword evidence="2" id="KW-1185">Reference proteome</keyword>
<dbReference type="Proteomes" id="UP000218023">
    <property type="component" value="Unassembled WGS sequence"/>
</dbReference>
<dbReference type="Pfam" id="PF04391">
    <property type="entry name" value="DUF533"/>
    <property type="match status" value="1"/>
</dbReference>
<gene>
    <name evidence="1" type="ORF">CK240_15650</name>
</gene>
<reference evidence="1 2" key="1">
    <citation type="submission" date="2017-09" db="EMBL/GenBank/DDBJ databases">
        <title>Paracoccus alkalisoli sp. nov., isolated from saline alkaline soil.</title>
        <authorList>
            <person name="Dong X."/>
            <person name="Zhang G."/>
        </authorList>
    </citation>
    <scope>NUCLEOTIDE SEQUENCE [LARGE SCALE GENOMIC DNA]</scope>
    <source>
        <strain evidence="1 2">WN007</strain>
    </source>
</reference>
<organism evidence="1 2">
    <name type="scientific">Paracoccus salipaludis</name>
    <dbReference type="NCBI Taxonomy" id="2032623"/>
    <lineage>
        <taxon>Bacteria</taxon>
        <taxon>Pseudomonadati</taxon>
        <taxon>Pseudomonadota</taxon>
        <taxon>Alphaproteobacteria</taxon>
        <taxon>Rhodobacterales</taxon>
        <taxon>Paracoccaceae</taxon>
        <taxon>Paracoccus</taxon>
    </lineage>
</organism>
<dbReference type="InterPro" id="IPR007486">
    <property type="entry name" value="YebE"/>
</dbReference>
<comment type="caution">
    <text evidence="1">The sequence shown here is derived from an EMBL/GenBank/DDBJ whole genome shotgun (WGS) entry which is preliminary data.</text>
</comment>
<evidence type="ECO:0008006" key="3">
    <source>
        <dbReference type="Google" id="ProtNLM"/>
    </source>
</evidence>
<protein>
    <recommendedName>
        <fullName evidence="3">Co-chaperone DjlA N-terminal domain-containing protein</fullName>
    </recommendedName>
</protein>
<name>A0A2A2GH24_9RHOB</name>
<evidence type="ECO:0000313" key="1">
    <source>
        <dbReference type="EMBL" id="PAU96072.1"/>
    </source>
</evidence>